<dbReference type="Proteomes" id="UP001526143">
    <property type="component" value="Unassembled WGS sequence"/>
</dbReference>
<name>A0ABT3AVC6_9CYAN</name>
<organism evidence="1 2">
    <name type="scientific">Plectonema radiosum NIES-515</name>
    <dbReference type="NCBI Taxonomy" id="2986073"/>
    <lineage>
        <taxon>Bacteria</taxon>
        <taxon>Bacillati</taxon>
        <taxon>Cyanobacteriota</taxon>
        <taxon>Cyanophyceae</taxon>
        <taxon>Oscillatoriophycideae</taxon>
        <taxon>Oscillatoriales</taxon>
        <taxon>Microcoleaceae</taxon>
        <taxon>Plectonema</taxon>
    </lineage>
</organism>
<dbReference type="RefSeq" id="WP_263744593.1">
    <property type="nucleotide sequence ID" value="NZ_JAOWRF010000089.1"/>
</dbReference>
<proteinExistence type="predicted"/>
<sequence>MGLKLEKVVPWGRSMTEYIRMFHLKGCDLNLKIIDCAGGPASFNAQMNSQGYQVVSCDPIYQFSGSEIAKRIQQTYSLIMNGIENNQHNYLWIEIESPAKLGEIRMGAMHQFLEDFPLGLEEKRYLTDGLPVLPFQANQFDLALCSHFLFTYSDHFSAEFHIEAIAEMCRVAKEARIFPLLNVSGEPSPLLHRVLSELQHQGYVVEIKQVPYEFQRGGNLLLRVCQAKGNS</sequence>
<keyword evidence="1" id="KW-0489">Methyltransferase</keyword>
<evidence type="ECO:0000313" key="2">
    <source>
        <dbReference type="Proteomes" id="UP001526143"/>
    </source>
</evidence>
<dbReference type="GO" id="GO:0032259">
    <property type="term" value="P:methylation"/>
    <property type="evidence" value="ECO:0007669"/>
    <property type="project" value="UniProtKB-KW"/>
</dbReference>
<protein>
    <submittedName>
        <fullName evidence="1">Class I SAM-dependent methyltransferase</fullName>
    </submittedName>
</protein>
<reference evidence="1 2" key="1">
    <citation type="submission" date="2022-10" db="EMBL/GenBank/DDBJ databases">
        <title>Identification of biosynthetic pathway for the production of the potent trypsin inhibitor radiosumin.</title>
        <authorList>
            <person name="Fewer D.P."/>
            <person name="Delbaje E."/>
            <person name="Ouyang X."/>
            <person name="Agostino P.D."/>
            <person name="Wahlsten M."/>
            <person name="Jokela J."/>
            <person name="Permi P."/>
            <person name="Haapaniemi E."/>
            <person name="Koistinen H."/>
        </authorList>
    </citation>
    <scope>NUCLEOTIDE SEQUENCE [LARGE SCALE GENOMIC DNA]</scope>
    <source>
        <strain evidence="1 2">NIES-515</strain>
    </source>
</reference>
<accession>A0ABT3AVC6</accession>
<comment type="caution">
    <text evidence="1">The sequence shown here is derived from an EMBL/GenBank/DDBJ whole genome shotgun (WGS) entry which is preliminary data.</text>
</comment>
<dbReference type="InterPro" id="IPR029063">
    <property type="entry name" value="SAM-dependent_MTases_sf"/>
</dbReference>
<gene>
    <name evidence="1" type="ORF">OGM63_06040</name>
</gene>
<evidence type="ECO:0000313" key="1">
    <source>
        <dbReference type="EMBL" id="MCV3213088.1"/>
    </source>
</evidence>
<keyword evidence="1" id="KW-0808">Transferase</keyword>
<dbReference type="GO" id="GO:0008168">
    <property type="term" value="F:methyltransferase activity"/>
    <property type="evidence" value="ECO:0007669"/>
    <property type="project" value="UniProtKB-KW"/>
</dbReference>
<keyword evidence="2" id="KW-1185">Reference proteome</keyword>
<dbReference type="SUPFAM" id="SSF53335">
    <property type="entry name" value="S-adenosyl-L-methionine-dependent methyltransferases"/>
    <property type="match status" value="1"/>
</dbReference>
<dbReference type="EMBL" id="JAOWRF010000089">
    <property type="protein sequence ID" value="MCV3213088.1"/>
    <property type="molecule type" value="Genomic_DNA"/>
</dbReference>